<evidence type="ECO:0000256" key="1">
    <source>
        <dbReference type="ARBA" id="ARBA00010396"/>
    </source>
</evidence>
<dbReference type="PANTHER" id="PTHR11265:SF0">
    <property type="entry name" value="12S RRNA N4-METHYLCYTIDINE METHYLTRANSFERASE"/>
    <property type="match status" value="1"/>
</dbReference>
<feature type="binding site" evidence="6">
    <location>
        <begin position="45"/>
        <end position="47"/>
    </location>
    <ligand>
        <name>S-adenosyl-L-methionine</name>
        <dbReference type="ChEBI" id="CHEBI:59789"/>
    </ligand>
</feature>
<proteinExistence type="inferred from homology"/>
<dbReference type="InterPro" id="IPR023397">
    <property type="entry name" value="SAM-dep_MeTrfase_MraW_recog"/>
</dbReference>
<comment type="subcellular location">
    <subcellularLocation>
        <location evidence="6">Cytoplasm</location>
    </subcellularLocation>
</comment>
<keyword evidence="8" id="KW-1185">Reference proteome</keyword>
<dbReference type="InterPro" id="IPR002903">
    <property type="entry name" value="RsmH"/>
</dbReference>
<evidence type="ECO:0000256" key="4">
    <source>
        <dbReference type="ARBA" id="ARBA00022679"/>
    </source>
</evidence>
<dbReference type="SUPFAM" id="SSF81799">
    <property type="entry name" value="Putative methyltransferase TM0872, insert domain"/>
    <property type="match status" value="1"/>
</dbReference>
<reference evidence="7 8" key="1">
    <citation type="journal article" date="2010" name="Stand. Genomic Sci.">
        <title>Complete genome sequence of Coraliomargarita akajimensis type strain (04OKA010-24).</title>
        <authorList>
            <person name="Mavromatis K."/>
            <person name="Abt B."/>
            <person name="Brambilla E."/>
            <person name="Lapidus A."/>
            <person name="Copeland A."/>
            <person name="Deshpande S."/>
            <person name="Nolan M."/>
            <person name="Lucas S."/>
            <person name="Tice H."/>
            <person name="Cheng J.F."/>
            <person name="Han C."/>
            <person name="Detter J.C."/>
            <person name="Woyke T."/>
            <person name="Goodwin L."/>
            <person name="Pitluck S."/>
            <person name="Held B."/>
            <person name="Brettin T."/>
            <person name="Tapia R."/>
            <person name="Ivanova N."/>
            <person name="Mikhailova N."/>
            <person name="Pati A."/>
            <person name="Liolios K."/>
            <person name="Chen A."/>
            <person name="Palaniappan K."/>
            <person name="Land M."/>
            <person name="Hauser L."/>
            <person name="Chang Y.J."/>
            <person name="Jeffries C.D."/>
            <person name="Rohde M."/>
            <person name="Goker M."/>
            <person name="Bristow J."/>
            <person name="Eisen J.A."/>
            <person name="Markowitz V."/>
            <person name="Hugenholtz P."/>
            <person name="Klenk H.P."/>
            <person name="Kyrpides N.C."/>
        </authorList>
    </citation>
    <scope>NUCLEOTIDE SEQUENCE [LARGE SCALE GENOMIC DNA]</scope>
    <source>
        <strain evidence="8">DSM 45221 / IAM 15411 / JCM 23193 / KCTC 12865</strain>
    </source>
</reference>
<dbReference type="KEGG" id="caa:Caka_3062"/>
<dbReference type="AlphaFoldDB" id="D5EI35"/>
<sequence length="318" mass="34828">MLSSIDDVLNPANYGGHVPVLLRETLELLSPRAGAKLLDGTFGGGGHTRALLGAAEGVTVVALDRDPEAVERAAEVEAEFGQRFRLVSMNFGDLCDLEESGFDGILFDFGLSSFQLDTAERGFSFREDAPVDMRMNPNAGISAAEFLETADEEALVRAVRNYGEEKRWRKVVQSILSARGTGRLQRTSSLSELIADAVGPGPRGRKTIHPATRSFQGIRVEVNDELNAIERGLPAAFERLQSGGTLAAISFHSLEDRIVKRFCRRMAGRPEHAGDSRTQDERQVLGKMISTRPIVPAEDEIAINPRSRSARMRAIRKL</sequence>
<comment type="catalytic activity">
    <reaction evidence="6">
        <text>cytidine(1402) in 16S rRNA + S-adenosyl-L-methionine = N(4)-methylcytidine(1402) in 16S rRNA + S-adenosyl-L-homocysteine + H(+)</text>
        <dbReference type="Rhea" id="RHEA:42928"/>
        <dbReference type="Rhea" id="RHEA-COMP:10286"/>
        <dbReference type="Rhea" id="RHEA-COMP:10287"/>
        <dbReference type="ChEBI" id="CHEBI:15378"/>
        <dbReference type="ChEBI" id="CHEBI:57856"/>
        <dbReference type="ChEBI" id="CHEBI:59789"/>
        <dbReference type="ChEBI" id="CHEBI:74506"/>
        <dbReference type="ChEBI" id="CHEBI:82748"/>
        <dbReference type="EC" id="2.1.1.199"/>
    </reaction>
</comment>
<comment type="function">
    <text evidence="6">Specifically methylates the N4 position of cytidine in position 1402 (C1402) of 16S rRNA.</text>
</comment>
<dbReference type="OrthoDB" id="9806637at2"/>
<evidence type="ECO:0000256" key="2">
    <source>
        <dbReference type="ARBA" id="ARBA00022552"/>
    </source>
</evidence>
<feature type="binding site" evidence="6">
    <location>
        <position position="115"/>
    </location>
    <ligand>
        <name>S-adenosyl-L-methionine</name>
        <dbReference type="ChEBI" id="CHEBI:59789"/>
    </ligand>
</feature>
<dbReference type="SUPFAM" id="SSF53335">
    <property type="entry name" value="S-adenosyl-L-methionine-dependent methyltransferases"/>
    <property type="match status" value="1"/>
</dbReference>
<feature type="binding site" evidence="6">
    <location>
        <position position="91"/>
    </location>
    <ligand>
        <name>S-adenosyl-L-methionine</name>
        <dbReference type="ChEBI" id="CHEBI:59789"/>
    </ligand>
</feature>
<dbReference type="GO" id="GO:0005737">
    <property type="term" value="C:cytoplasm"/>
    <property type="evidence" value="ECO:0007669"/>
    <property type="project" value="UniProtKB-SubCell"/>
</dbReference>
<dbReference type="HOGENOM" id="CLU_038422_3_0_0"/>
<evidence type="ECO:0000313" key="8">
    <source>
        <dbReference type="Proteomes" id="UP000000925"/>
    </source>
</evidence>
<keyword evidence="2 6" id="KW-0698">rRNA processing</keyword>
<dbReference type="EMBL" id="CP001998">
    <property type="protein sequence ID" value="ADE56075.1"/>
    <property type="molecule type" value="Genomic_DNA"/>
</dbReference>
<dbReference type="STRING" id="583355.Caka_3062"/>
<dbReference type="Gene3D" id="1.10.150.170">
    <property type="entry name" value="Putative methyltransferase TM0872, insert domain"/>
    <property type="match status" value="1"/>
</dbReference>
<evidence type="ECO:0000256" key="6">
    <source>
        <dbReference type="HAMAP-Rule" id="MF_01007"/>
    </source>
</evidence>
<evidence type="ECO:0000256" key="3">
    <source>
        <dbReference type="ARBA" id="ARBA00022603"/>
    </source>
</evidence>
<comment type="similarity">
    <text evidence="1 6">Belongs to the methyltransferase superfamily. RsmH family.</text>
</comment>
<dbReference type="HAMAP" id="MF_01007">
    <property type="entry name" value="16SrRNA_methyltr_H"/>
    <property type="match status" value="1"/>
</dbReference>
<keyword evidence="4 6" id="KW-0808">Transferase</keyword>
<dbReference type="GO" id="GO:0071424">
    <property type="term" value="F:rRNA (cytosine-N4-)-methyltransferase activity"/>
    <property type="evidence" value="ECO:0007669"/>
    <property type="project" value="UniProtKB-UniRule"/>
</dbReference>
<keyword evidence="6" id="KW-0963">Cytoplasm</keyword>
<dbReference type="eggNOG" id="COG0275">
    <property type="taxonomic scope" value="Bacteria"/>
</dbReference>
<dbReference type="Gene3D" id="3.40.50.150">
    <property type="entry name" value="Vaccinia Virus protein VP39"/>
    <property type="match status" value="1"/>
</dbReference>
<dbReference type="PIRSF" id="PIRSF004486">
    <property type="entry name" value="MraW"/>
    <property type="match status" value="1"/>
</dbReference>
<feature type="binding site" evidence="6">
    <location>
        <position position="108"/>
    </location>
    <ligand>
        <name>S-adenosyl-L-methionine</name>
        <dbReference type="ChEBI" id="CHEBI:59789"/>
    </ligand>
</feature>
<keyword evidence="3 6" id="KW-0489">Methyltransferase</keyword>
<dbReference type="PANTHER" id="PTHR11265">
    <property type="entry name" value="S-ADENOSYL-METHYLTRANSFERASE MRAW"/>
    <property type="match status" value="1"/>
</dbReference>
<dbReference type="CDD" id="cd02440">
    <property type="entry name" value="AdoMet_MTases"/>
    <property type="match status" value="1"/>
</dbReference>
<dbReference type="EC" id="2.1.1.199" evidence="6"/>
<protein>
    <recommendedName>
        <fullName evidence="6">Ribosomal RNA small subunit methyltransferase H</fullName>
        <ecNumber evidence="6">2.1.1.199</ecNumber>
    </recommendedName>
    <alternativeName>
        <fullName evidence="6">16S rRNA m(4)C1402 methyltransferase</fullName>
    </alternativeName>
    <alternativeName>
        <fullName evidence="6">rRNA (cytosine-N(4)-)-methyltransferase RsmH</fullName>
    </alternativeName>
</protein>
<dbReference type="Pfam" id="PF01795">
    <property type="entry name" value="Methyltransf_5"/>
    <property type="match status" value="1"/>
</dbReference>
<keyword evidence="5 6" id="KW-0949">S-adenosyl-L-methionine</keyword>
<feature type="binding site" evidence="6">
    <location>
        <position position="64"/>
    </location>
    <ligand>
        <name>S-adenosyl-L-methionine</name>
        <dbReference type="ChEBI" id="CHEBI:59789"/>
    </ligand>
</feature>
<organism evidence="7 8">
    <name type="scientific">Coraliomargarita akajimensis (strain DSM 45221 / IAM 15411 / JCM 23193 / KCTC 12865 / 04OKA010-24)</name>
    <dbReference type="NCBI Taxonomy" id="583355"/>
    <lineage>
        <taxon>Bacteria</taxon>
        <taxon>Pseudomonadati</taxon>
        <taxon>Verrucomicrobiota</taxon>
        <taxon>Opitutia</taxon>
        <taxon>Puniceicoccales</taxon>
        <taxon>Coraliomargaritaceae</taxon>
        <taxon>Coraliomargarita</taxon>
    </lineage>
</organism>
<evidence type="ECO:0000313" key="7">
    <source>
        <dbReference type="EMBL" id="ADE56075.1"/>
    </source>
</evidence>
<gene>
    <name evidence="6" type="primary">rsmH</name>
    <name evidence="7" type="ordered locus">Caka_3062</name>
</gene>
<dbReference type="GO" id="GO:0070475">
    <property type="term" value="P:rRNA base methylation"/>
    <property type="evidence" value="ECO:0007669"/>
    <property type="project" value="UniProtKB-UniRule"/>
</dbReference>
<dbReference type="RefSeq" id="WP_013044791.1">
    <property type="nucleotide sequence ID" value="NC_014008.1"/>
</dbReference>
<accession>D5EI35</accession>
<evidence type="ECO:0000256" key="5">
    <source>
        <dbReference type="ARBA" id="ARBA00022691"/>
    </source>
</evidence>
<name>D5EI35_CORAD</name>
<dbReference type="NCBIfam" id="TIGR00006">
    <property type="entry name" value="16S rRNA (cytosine(1402)-N(4))-methyltransferase RsmH"/>
    <property type="match status" value="1"/>
</dbReference>
<dbReference type="Proteomes" id="UP000000925">
    <property type="component" value="Chromosome"/>
</dbReference>
<dbReference type="InterPro" id="IPR029063">
    <property type="entry name" value="SAM-dependent_MTases_sf"/>
</dbReference>